<accession>A0A7L5BRM2</accession>
<geneLocation type="plasmid" evidence="1 2">
    <name>p7</name>
</geneLocation>
<dbReference type="AlphaFoldDB" id="A0A7L5BRM2"/>
<name>A0A7L5BRM2_9HYPH</name>
<evidence type="ECO:0000313" key="2">
    <source>
        <dbReference type="Proteomes" id="UP000464865"/>
    </source>
</evidence>
<proteinExistence type="predicted"/>
<dbReference type="Proteomes" id="UP000464865">
    <property type="component" value="Plasmid p7"/>
</dbReference>
<dbReference type="RefSeq" id="WP_164057002.1">
    <property type="nucleotide sequence ID" value="NZ_CP048639.1"/>
</dbReference>
<dbReference type="KEGG" id="roy:G3A56_27675"/>
<keyword evidence="1" id="KW-0614">Plasmid</keyword>
<sequence length="104" mass="11181">MPEGAERDRALGSVGVHYQSPASRFHHLSNYLTLAINGVFLEDLVLKSIAEGRKPLVAVANTGDTLMRDLIASHWDNDGLDDADNAGIMKGSAYVLLRSPTSGM</sequence>
<keyword evidence="2" id="KW-1185">Reference proteome</keyword>
<gene>
    <name evidence="1" type="ORF">G3A56_27675</name>
</gene>
<organism evidence="1 2">
    <name type="scientific">Rhizobium oryzihabitans</name>
    <dbReference type="NCBI Taxonomy" id="2267833"/>
    <lineage>
        <taxon>Bacteria</taxon>
        <taxon>Pseudomonadati</taxon>
        <taxon>Pseudomonadota</taxon>
        <taxon>Alphaproteobacteria</taxon>
        <taxon>Hyphomicrobiales</taxon>
        <taxon>Rhizobiaceae</taxon>
        <taxon>Rhizobium/Agrobacterium group</taxon>
        <taxon>Rhizobium</taxon>
    </lineage>
</organism>
<evidence type="ECO:0000313" key="1">
    <source>
        <dbReference type="EMBL" id="QIB41577.1"/>
    </source>
</evidence>
<reference evidence="1 2" key="1">
    <citation type="submission" date="2020-02" db="EMBL/GenBank/DDBJ databases">
        <title>Plant-Promoting Endophytic Bacterium Rhizobium oryzihabitans sp. nov., Isolated from the Root of Rice.</title>
        <authorList>
            <person name="zhao J."/>
            <person name="Zhang G."/>
        </authorList>
    </citation>
    <scope>NUCLEOTIDE SEQUENCE [LARGE SCALE GENOMIC DNA]</scope>
    <source>
        <strain evidence="1 2">M15</strain>
        <plasmid evidence="1 2">p7</plasmid>
    </source>
</reference>
<dbReference type="EMBL" id="CP048639">
    <property type="protein sequence ID" value="QIB41577.1"/>
    <property type="molecule type" value="Genomic_DNA"/>
</dbReference>
<protein>
    <submittedName>
        <fullName evidence="1">Uncharacterized protein</fullName>
    </submittedName>
</protein>